<comment type="subunit">
    <text evidence="2 14">Heterodimer of SoxA and SoxX.</text>
</comment>
<keyword evidence="4 14" id="KW-0349">Heme</keyword>
<keyword evidence="10 14" id="KW-0408">Iron</keyword>
<feature type="signal peptide" evidence="18">
    <location>
        <begin position="1"/>
        <end position="22"/>
    </location>
</feature>
<proteinExistence type="inferred from homology"/>
<evidence type="ECO:0000256" key="14">
    <source>
        <dbReference type="PIRNR" id="PIRNR038455"/>
    </source>
</evidence>
<keyword evidence="5 14" id="KW-0808">Transferase</keyword>
<dbReference type="GO" id="GO:0016669">
    <property type="term" value="F:oxidoreductase activity, acting on a sulfur group of donors, cytochrome as acceptor"/>
    <property type="evidence" value="ECO:0007669"/>
    <property type="project" value="InterPro"/>
</dbReference>
<feature type="binding site" description="axial binding residue" evidence="17">
    <location>
        <position position="74"/>
    </location>
    <ligand>
        <name>heme c</name>
        <dbReference type="ChEBI" id="CHEBI:61717"/>
        <label>1</label>
    </ligand>
    <ligandPart>
        <name>Fe</name>
        <dbReference type="ChEBI" id="CHEBI:18248"/>
    </ligandPart>
</feature>
<dbReference type="GO" id="GO:0020037">
    <property type="term" value="F:heme binding"/>
    <property type="evidence" value="ECO:0007669"/>
    <property type="project" value="InterPro"/>
</dbReference>
<dbReference type="InterPro" id="IPR036909">
    <property type="entry name" value="Cyt_c-like_dom_sf"/>
</dbReference>
<dbReference type="AlphaFoldDB" id="A0AAU8A4K5"/>
<feature type="binding site" description="axial binding residue" evidence="17">
    <location>
        <position position="214"/>
    </location>
    <ligand>
        <name>heme c</name>
        <dbReference type="ChEBI" id="CHEBI:61717"/>
        <label>2</label>
    </ligand>
    <ligandPart>
        <name>Fe</name>
        <dbReference type="ChEBI" id="CHEBI:18248"/>
    </ligandPart>
</feature>
<feature type="domain" description="Cytochrome c" evidence="19">
    <location>
        <begin position="149"/>
        <end position="241"/>
    </location>
</feature>
<comment type="cofactor">
    <cofactor evidence="16">
        <name>heme</name>
        <dbReference type="ChEBI" id="CHEBI:30413"/>
    </cofactor>
    <text evidence="16">Binds 2 heme groups per subunit.</text>
</comment>
<comment type="similarity">
    <text evidence="11 14">Belongs to the SoxA family.</text>
</comment>
<evidence type="ECO:0000313" key="20">
    <source>
        <dbReference type="EMBL" id="XCC58355.1"/>
    </source>
</evidence>
<keyword evidence="8 14" id="KW-0574">Periplasm</keyword>
<dbReference type="SUPFAM" id="SSF46626">
    <property type="entry name" value="Cytochrome c"/>
    <property type="match status" value="2"/>
</dbReference>
<evidence type="ECO:0000256" key="3">
    <source>
        <dbReference type="ARBA" id="ARBA00022448"/>
    </source>
</evidence>
<evidence type="ECO:0000256" key="9">
    <source>
        <dbReference type="ARBA" id="ARBA00022982"/>
    </source>
</evidence>
<evidence type="ECO:0000256" key="12">
    <source>
        <dbReference type="ARBA" id="ARBA00048077"/>
    </source>
</evidence>
<evidence type="ECO:0000256" key="15">
    <source>
        <dbReference type="PIRSR" id="PIRSR038455-1"/>
    </source>
</evidence>
<feature type="binding site" description="axial binding residue" evidence="17">
    <location>
        <position position="106"/>
    </location>
    <ligand>
        <name>heme c</name>
        <dbReference type="ChEBI" id="CHEBI:61717"/>
        <label>1</label>
    </ligand>
    <ligandPart>
        <name>Fe</name>
        <dbReference type="ChEBI" id="CHEBI:18248"/>
    </ligandPart>
</feature>
<dbReference type="PROSITE" id="PS51007">
    <property type="entry name" value="CYTC"/>
    <property type="match status" value="1"/>
</dbReference>
<evidence type="ECO:0000256" key="6">
    <source>
        <dbReference type="ARBA" id="ARBA00022723"/>
    </source>
</evidence>
<dbReference type="GO" id="GO:0042597">
    <property type="term" value="C:periplasmic space"/>
    <property type="evidence" value="ECO:0007669"/>
    <property type="project" value="UniProtKB-SubCell"/>
</dbReference>
<dbReference type="NCBIfam" id="TIGR04484">
    <property type="entry name" value="thiosulf_SoxA"/>
    <property type="match status" value="1"/>
</dbReference>
<feature type="binding site" description="covalent" evidence="16">
    <location>
        <position position="70"/>
    </location>
    <ligand>
        <name>heme c</name>
        <dbReference type="ChEBI" id="CHEBI:61717"/>
        <label>1</label>
    </ligand>
</feature>
<comment type="catalytic activity">
    <reaction evidence="12 14">
        <text>L-cysteinyl-[SoxY protein] + thiosulfate + 2 Fe(III)-[cytochrome c] = S-sulfosulfanyl-L-cysteinyl-[SoxY protein] + 2 Fe(II)-[cytochrome c] + 2 H(+)</text>
        <dbReference type="Rhea" id="RHEA:56720"/>
        <dbReference type="Rhea" id="RHEA-COMP:10350"/>
        <dbReference type="Rhea" id="RHEA-COMP:14328"/>
        <dbReference type="Rhea" id="RHEA-COMP:14399"/>
        <dbReference type="Rhea" id="RHEA-COMP:14691"/>
        <dbReference type="ChEBI" id="CHEBI:15378"/>
        <dbReference type="ChEBI" id="CHEBI:29033"/>
        <dbReference type="ChEBI" id="CHEBI:29034"/>
        <dbReference type="ChEBI" id="CHEBI:29950"/>
        <dbReference type="ChEBI" id="CHEBI:33542"/>
        <dbReference type="ChEBI" id="CHEBI:139321"/>
        <dbReference type="EC" id="2.8.5.2"/>
    </reaction>
</comment>
<organism evidence="20">
    <name type="scientific">Polynucleobacter sp. UK-FUSCHL-C3</name>
    <dbReference type="NCBI Taxonomy" id="2955208"/>
    <lineage>
        <taxon>Bacteria</taxon>
        <taxon>Pseudomonadati</taxon>
        <taxon>Pseudomonadota</taxon>
        <taxon>Betaproteobacteria</taxon>
        <taxon>Burkholderiales</taxon>
        <taxon>Burkholderiaceae</taxon>
        <taxon>Polynucleobacter</taxon>
    </lineage>
</organism>
<evidence type="ECO:0000256" key="13">
    <source>
        <dbReference type="ARBA" id="ARBA00048423"/>
    </source>
</evidence>
<evidence type="ECO:0000256" key="10">
    <source>
        <dbReference type="ARBA" id="ARBA00023004"/>
    </source>
</evidence>
<accession>A0AAU8A4K5</accession>
<evidence type="ECO:0000256" key="11">
    <source>
        <dbReference type="ARBA" id="ARBA00025746"/>
    </source>
</evidence>
<comment type="subcellular location">
    <subcellularLocation>
        <location evidence="1 14">Periplasm</location>
    </subcellularLocation>
</comment>
<evidence type="ECO:0000256" key="1">
    <source>
        <dbReference type="ARBA" id="ARBA00004418"/>
    </source>
</evidence>
<dbReference type="GO" id="GO:0019417">
    <property type="term" value="P:sulfur oxidation"/>
    <property type="evidence" value="ECO:0007669"/>
    <property type="project" value="InterPro"/>
</dbReference>
<evidence type="ECO:0000256" key="8">
    <source>
        <dbReference type="ARBA" id="ARBA00022764"/>
    </source>
</evidence>
<gene>
    <name evidence="20" type="primary">soxA</name>
    <name evidence="20" type="ORF">NKE59_03420</name>
</gene>
<dbReference type="EC" id="2.8.5.2" evidence="14"/>
<dbReference type="EMBL" id="CP099959">
    <property type="protein sequence ID" value="XCC58355.1"/>
    <property type="molecule type" value="Genomic_DNA"/>
</dbReference>
<dbReference type="Gene3D" id="1.10.760.10">
    <property type="entry name" value="Cytochrome c-like domain"/>
    <property type="match status" value="2"/>
</dbReference>
<dbReference type="GO" id="GO:0009055">
    <property type="term" value="F:electron transfer activity"/>
    <property type="evidence" value="ECO:0007669"/>
    <property type="project" value="InterPro"/>
</dbReference>
<dbReference type="RefSeq" id="WP_353439579.1">
    <property type="nucleotide sequence ID" value="NZ_CP099959.1"/>
</dbReference>
<keyword evidence="3 14" id="KW-0813">Transport</keyword>
<dbReference type="GO" id="GO:0046872">
    <property type="term" value="F:metal ion binding"/>
    <property type="evidence" value="ECO:0007669"/>
    <property type="project" value="UniProtKB-KW"/>
</dbReference>
<evidence type="ECO:0000256" key="7">
    <source>
        <dbReference type="ARBA" id="ARBA00022729"/>
    </source>
</evidence>
<dbReference type="Pfam" id="PF21342">
    <property type="entry name" value="SoxA-TsdA_cyt-c"/>
    <property type="match status" value="2"/>
</dbReference>
<evidence type="ECO:0000256" key="4">
    <source>
        <dbReference type="ARBA" id="ARBA00022617"/>
    </source>
</evidence>
<dbReference type="PIRSF" id="PIRSF038455">
    <property type="entry name" value="SoxA"/>
    <property type="match status" value="1"/>
</dbReference>
<dbReference type="GO" id="GO:0070069">
    <property type="term" value="C:cytochrome complex"/>
    <property type="evidence" value="ECO:0007669"/>
    <property type="project" value="InterPro"/>
</dbReference>
<keyword evidence="9 14" id="KW-0249">Electron transport</keyword>
<dbReference type="InterPro" id="IPR025710">
    <property type="entry name" value="SoxA"/>
</dbReference>
<feature type="binding site" description="covalent" evidence="16">
    <location>
        <position position="73"/>
    </location>
    <ligand>
        <name>heme c</name>
        <dbReference type="ChEBI" id="CHEBI:61717"/>
        <label>1</label>
    </ligand>
</feature>
<evidence type="ECO:0000256" key="5">
    <source>
        <dbReference type="ARBA" id="ARBA00022679"/>
    </source>
</evidence>
<evidence type="ECO:0000256" key="16">
    <source>
        <dbReference type="PIRSR" id="PIRSR038455-2"/>
    </source>
</evidence>
<reference evidence="20" key="1">
    <citation type="submission" date="2022-06" db="EMBL/GenBank/DDBJ databases">
        <title>New Polynucleobacter species.</title>
        <authorList>
            <person name="Hahn M.W."/>
        </authorList>
    </citation>
    <scope>NUCLEOTIDE SEQUENCE</scope>
    <source>
        <strain evidence="20">UK-FUSCHL-C3</strain>
    </source>
</reference>
<sequence>MRLLGQCALLGLLLTSTPFLQADSRVSAYALMSPTNQAMQNDMSLNPAMFWIMDGEALWIDRNNPSSKACGDCHSDVKQSMKGISATFPKRVQGKLLNLEGQINQCRTTRQQSPTFAYESKPLLALSTLIAYQSRGLRIAASKDSAIDADFQKGKTLYFQRMGQLNLSCAQCHDDRAGLKLAGSVIPQAHPTGYPIYRLEWQNVGSLQRRLRNCMSGVRAEQYPYGSVELAQIELYLMRRANGMRIESPAIRP</sequence>
<feature type="chain" id="PRO_5043694887" description="SoxAX cytochrome complex subunit A" evidence="18">
    <location>
        <begin position="23"/>
        <end position="253"/>
    </location>
</feature>
<feature type="binding site" evidence="16">
    <location>
        <position position="210"/>
    </location>
    <ligand>
        <name>substrate</name>
    </ligand>
</feature>
<dbReference type="GO" id="GO:0016740">
    <property type="term" value="F:transferase activity"/>
    <property type="evidence" value="ECO:0007669"/>
    <property type="project" value="UniProtKB-KW"/>
</dbReference>
<evidence type="ECO:0000256" key="2">
    <source>
        <dbReference type="ARBA" id="ARBA00011530"/>
    </source>
</evidence>
<feature type="binding site" description="axial binding residue" evidence="17">
    <location>
        <position position="173"/>
    </location>
    <ligand>
        <name>heme c</name>
        <dbReference type="ChEBI" id="CHEBI:61717"/>
        <label>2</label>
    </ligand>
    <ligandPart>
        <name>Fe</name>
        <dbReference type="ChEBI" id="CHEBI:18248"/>
    </ligandPart>
</feature>
<evidence type="ECO:0000259" key="19">
    <source>
        <dbReference type="PROSITE" id="PS51007"/>
    </source>
</evidence>
<keyword evidence="6 14" id="KW-0479">Metal-binding</keyword>
<dbReference type="InterPro" id="IPR009056">
    <property type="entry name" value="Cyt_c-like_dom"/>
</dbReference>
<feature type="active site" description="Cysteine persulfide intermediate" evidence="15">
    <location>
        <position position="214"/>
    </location>
</feature>
<evidence type="ECO:0000256" key="18">
    <source>
        <dbReference type="SAM" id="SignalP"/>
    </source>
</evidence>
<feature type="binding site" description="covalent" evidence="16">
    <location>
        <position position="169"/>
    </location>
    <ligand>
        <name>heme c</name>
        <dbReference type="ChEBI" id="CHEBI:61717"/>
        <label>2</label>
    </ligand>
</feature>
<feature type="binding site" description="covalent" evidence="16">
    <location>
        <position position="172"/>
    </location>
    <ligand>
        <name>heme c</name>
        <dbReference type="ChEBI" id="CHEBI:61717"/>
        <label>2</label>
    </ligand>
</feature>
<protein>
    <recommendedName>
        <fullName evidence="14">SoxAX cytochrome complex subunit A</fullName>
        <ecNumber evidence="14">2.8.5.2</ecNumber>
    </recommendedName>
    <alternativeName>
        <fullName evidence="14">Protein SoxA</fullName>
    </alternativeName>
    <alternativeName>
        <fullName evidence="14">Sulfur oxidizing protein A</fullName>
    </alternativeName>
    <alternativeName>
        <fullName evidence="14">Thiosulfate-oxidizing multienzyme system protein SoxA</fullName>
    </alternativeName>
</protein>
<comment type="catalytic activity">
    <reaction evidence="13 14">
        <text>S-sulfanyl-L-cysteinyl-[SoxY protein] + thiosulfate + 2 Fe(III)-[cytochrome c] = S-(2-sulfodisulfanyl)-L-cysteinyl-[SoxY protein] + 2 Fe(II)-[cytochrome c] + 2 H(+)</text>
        <dbReference type="Rhea" id="RHEA:51224"/>
        <dbReference type="Rhea" id="RHEA-COMP:10350"/>
        <dbReference type="Rhea" id="RHEA-COMP:14399"/>
        <dbReference type="Rhea" id="RHEA-COMP:14689"/>
        <dbReference type="Rhea" id="RHEA-COMP:14690"/>
        <dbReference type="ChEBI" id="CHEBI:15378"/>
        <dbReference type="ChEBI" id="CHEBI:29033"/>
        <dbReference type="ChEBI" id="CHEBI:29034"/>
        <dbReference type="ChEBI" id="CHEBI:33542"/>
        <dbReference type="ChEBI" id="CHEBI:61963"/>
        <dbReference type="ChEBI" id="CHEBI:140664"/>
        <dbReference type="EC" id="2.8.5.2"/>
    </reaction>
</comment>
<keyword evidence="7 18" id="KW-0732">Signal</keyword>
<evidence type="ECO:0000256" key="17">
    <source>
        <dbReference type="PIRSR" id="PIRSR038455-3"/>
    </source>
</evidence>
<name>A0AAU8A4K5_9BURK</name>